<sequence length="209" mass="24383">MKFFVHRSPLVLKWWLSEYLWKVDTQERVIYLTFDDGPIPVVTEYVLKQLAAFSAKATFFCIGDNVRKHPQVFQELKSQGHSIGNHTFNHLNGWKTETDRYLENIKMCQDILETETRLFRPPYGRMTRAQFRSLPAGSRVVMWDVLTGDFSREIVPEKATATCIRHSGPGTIMLLHDSLKAEMNLRFMLPRVLAHFSEKGYRFEALPMQ</sequence>
<dbReference type="PANTHER" id="PTHR10587">
    <property type="entry name" value="GLYCOSYL TRANSFERASE-RELATED"/>
    <property type="match status" value="1"/>
</dbReference>
<dbReference type="PROSITE" id="PS51677">
    <property type="entry name" value="NODB"/>
    <property type="match status" value="1"/>
</dbReference>
<evidence type="ECO:0000313" key="4">
    <source>
        <dbReference type="EMBL" id="GAA4434705.1"/>
    </source>
</evidence>
<dbReference type="Pfam" id="PF01522">
    <property type="entry name" value="Polysacc_deac_1"/>
    <property type="match status" value="1"/>
</dbReference>
<evidence type="ECO:0000313" key="5">
    <source>
        <dbReference type="Proteomes" id="UP001501508"/>
    </source>
</evidence>
<name>A0ABP8LRA2_9BACT</name>
<dbReference type="SUPFAM" id="SSF88713">
    <property type="entry name" value="Glycoside hydrolase/deacetylase"/>
    <property type="match status" value="1"/>
</dbReference>
<dbReference type="CDD" id="cd10917">
    <property type="entry name" value="CE4_NodB_like_6s_7s"/>
    <property type="match status" value="1"/>
</dbReference>
<keyword evidence="1" id="KW-0479">Metal-binding</keyword>
<dbReference type="RefSeq" id="WP_345026981.1">
    <property type="nucleotide sequence ID" value="NZ_BAABEY010000011.1"/>
</dbReference>
<dbReference type="EMBL" id="BAABEY010000011">
    <property type="protein sequence ID" value="GAA4434705.1"/>
    <property type="molecule type" value="Genomic_DNA"/>
</dbReference>
<accession>A0ABP8LRA2</accession>
<protein>
    <submittedName>
        <fullName evidence="4">Polysaccharide deacetylase family protein</fullName>
    </submittedName>
</protein>
<gene>
    <name evidence="4" type="ORF">GCM10023091_10040</name>
</gene>
<dbReference type="InterPro" id="IPR050248">
    <property type="entry name" value="Polysacc_deacetylase_ArnD"/>
</dbReference>
<comment type="caution">
    <text evidence="4">The sequence shown here is derived from an EMBL/GenBank/DDBJ whole genome shotgun (WGS) entry which is preliminary data.</text>
</comment>
<dbReference type="Gene3D" id="3.20.20.370">
    <property type="entry name" value="Glycoside hydrolase/deacetylase"/>
    <property type="match status" value="1"/>
</dbReference>
<reference evidence="5" key="1">
    <citation type="journal article" date="2019" name="Int. J. Syst. Evol. Microbiol.">
        <title>The Global Catalogue of Microorganisms (GCM) 10K type strain sequencing project: providing services to taxonomists for standard genome sequencing and annotation.</title>
        <authorList>
            <consortium name="The Broad Institute Genomics Platform"/>
            <consortium name="The Broad Institute Genome Sequencing Center for Infectious Disease"/>
            <person name="Wu L."/>
            <person name="Ma J."/>
        </authorList>
    </citation>
    <scope>NUCLEOTIDE SEQUENCE [LARGE SCALE GENOMIC DNA]</scope>
    <source>
        <strain evidence="5">JCM 31920</strain>
    </source>
</reference>
<dbReference type="InterPro" id="IPR002509">
    <property type="entry name" value="NODB_dom"/>
</dbReference>
<dbReference type="PANTHER" id="PTHR10587:SF133">
    <property type="entry name" value="CHITIN DEACETYLASE 1-RELATED"/>
    <property type="match status" value="1"/>
</dbReference>
<proteinExistence type="predicted"/>
<feature type="domain" description="NodB homology" evidence="3">
    <location>
        <begin position="28"/>
        <end position="204"/>
    </location>
</feature>
<dbReference type="InterPro" id="IPR011330">
    <property type="entry name" value="Glyco_hydro/deAcase_b/a-brl"/>
</dbReference>
<evidence type="ECO:0000259" key="3">
    <source>
        <dbReference type="PROSITE" id="PS51677"/>
    </source>
</evidence>
<evidence type="ECO:0000256" key="1">
    <source>
        <dbReference type="ARBA" id="ARBA00022723"/>
    </source>
</evidence>
<evidence type="ECO:0000256" key="2">
    <source>
        <dbReference type="ARBA" id="ARBA00022801"/>
    </source>
</evidence>
<organism evidence="4 5">
    <name type="scientific">Ravibacter arvi</name>
    <dbReference type="NCBI Taxonomy" id="2051041"/>
    <lineage>
        <taxon>Bacteria</taxon>
        <taxon>Pseudomonadati</taxon>
        <taxon>Bacteroidota</taxon>
        <taxon>Cytophagia</taxon>
        <taxon>Cytophagales</taxon>
        <taxon>Spirosomataceae</taxon>
        <taxon>Ravibacter</taxon>
    </lineage>
</organism>
<dbReference type="Proteomes" id="UP001501508">
    <property type="component" value="Unassembled WGS sequence"/>
</dbReference>
<keyword evidence="2" id="KW-0378">Hydrolase</keyword>
<keyword evidence="5" id="KW-1185">Reference proteome</keyword>